<dbReference type="PANTHER" id="PTHR22648:SF0">
    <property type="entry name" value="TRANSCRIPTION TERMINATION_ANTITERMINATION PROTEIN NUSA"/>
    <property type="match status" value="1"/>
</dbReference>
<dbReference type="AlphaFoldDB" id="A0A8J8TF78"/>
<evidence type="ECO:0000313" key="11">
    <source>
        <dbReference type="Proteomes" id="UP000752814"/>
    </source>
</evidence>
<evidence type="ECO:0000256" key="1">
    <source>
        <dbReference type="ARBA" id="ARBA00022472"/>
    </source>
</evidence>
<dbReference type="GO" id="GO:0006353">
    <property type="term" value="P:DNA-templated transcription termination"/>
    <property type="evidence" value="ECO:0007669"/>
    <property type="project" value="UniProtKB-UniRule"/>
</dbReference>
<comment type="function">
    <text evidence="6">Participates in transcription termination.</text>
</comment>
<dbReference type="PROSITE" id="PS50084">
    <property type="entry name" value="KH_TYPE_1"/>
    <property type="match status" value="1"/>
</dbReference>
<evidence type="ECO:0000256" key="6">
    <source>
        <dbReference type="HAMAP-Rule" id="MF_00945"/>
    </source>
</evidence>
<evidence type="ECO:0000256" key="3">
    <source>
        <dbReference type="ARBA" id="ARBA00022884"/>
    </source>
</evidence>
<keyword evidence="5 6" id="KW-0804">Transcription</keyword>
<dbReference type="GO" id="GO:0003723">
    <property type="term" value="F:RNA binding"/>
    <property type="evidence" value="ECO:0007669"/>
    <property type="project" value="UniProtKB-UniRule"/>
</dbReference>
<accession>A0A8J8TF78</accession>
<evidence type="ECO:0000256" key="2">
    <source>
        <dbReference type="ARBA" id="ARBA00022490"/>
    </source>
</evidence>
<evidence type="ECO:0000256" key="4">
    <source>
        <dbReference type="ARBA" id="ARBA00023015"/>
    </source>
</evidence>
<evidence type="ECO:0000256" key="5">
    <source>
        <dbReference type="ARBA" id="ARBA00023163"/>
    </source>
</evidence>
<comment type="similarity">
    <text evidence="6">Belongs to the NusA family.</text>
</comment>
<evidence type="ECO:0000259" key="8">
    <source>
        <dbReference type="Pfam" id="PF07650"/>
    </source>
</evidence>
<keyword evidence="2 6" id="KW-0963">Cytoplasm</keyword>
<keyword evidence="4 6" id="KW-0805">Transcription regulation</keyword>
<dbReference type="GeneID" id="41324299"/>
<dbReference type="NCBIfam" id="TIGR01952">
    <property type="entry name" value="nusA_arch"/>
    <property type="match status" value="1"/>
</dbReference>
<dbReference type="Pfam" id="PF07650">
    <property type="entry name" value="KH_2"/>
    <property type="match status" value="1"/>
</dbReference>
<evidence type="ECO:0000256" key="7">
    <source>
        <dbReference type="PROSITE-ProRule" id="PRU00117"/>
    </source>
</evidence>
<dbReference type="Gene3D" id="3.30.300.20">
    <property type="match status" value="2"/>
</dbReference>
<proteinExistence type="inferred from homology"/>
<dbReference type="SUPFAM" id="SSF54814">
    <property type="entry name" value="Prokaryotic type KH domain (KH-domain type II)"/>
    <property type="match status" value="2"/>
</dbReference>
<dbReference type="GO" id="GO:0005829">
    <property type="term" value="C:cytosol"/>
    <property type="evidence" value="ECO:0007669"/>
    <property type="project" value="TreeGrafter"/>
</dbReference>
<dbReference type="InterPro" id="IPR030842">
    <property type="entry name" value="TF_NusA_bacterial"/>
</dbReference>
<dbReference type="PANTHER" id="PTHR22648">
    <property type="entry name" value="TRANSCRIPTION TERMINATION FACTOR NUSA"/>
    <property type="match status" value="1"/>
</dbReference>
<dbReference type="InterPro" id="IPR010212">
    <property type="entry name" value="NusA_arc"/>
</dbReference>
<comment type="caution">
    <text evidence="10">The sequence shown here is derived from an EMBL/GenBank/DDBJ whole genome shotgun (WGS) entry which is preliminary data.</text>
</comment>
<keyword evidence="1 6" id="KW-0806">Transcription termination</keyword>
<keyword evidence="3 7" id="KW-0694">RNA-binding</keyword>
<reference evidence="10" key="1">
    <citation type="submission" date="2016-03" db="EMBL/GenBank/DDBJ databases">
        <authorList>
            <person name="Borrel G."/>
            <person name="Mccann A."/>
            <person name="O'Toole P.W."/>
        </authorList>
    </citation>
    <scope>NUCLEOTIDE SEQUENCE</scope>
    <source>
        <strain evidence="10">183</strain>
    </source>
</reference>
<dbReference type="Pfam" id="PF26594">
    <property type="entry name" value="KH_NusA_2nd"/>
    <property type="match status" value="1"/>
</dbReference>
<name>A0A8J8TF78_9ARCH</name>
<organism evidence="10 11">
    <name type="scientific">Candidatus Methanomassiliicoccus intestinalis</name>
    <dbReference type="NCBI Taxonomy" id="1406512"/>
    <lineage>
        <taxon>Archaea</taxon>
        <taxon>Methanobacteriati</taxon>
        <taxon>Thermoplasmatota</taxon>
        <taxon>Thermoplasmata</taxon>
        <taxon>Methanomassiliicoccales</taxon>
        <taxon>Methanomassiliicoccaceae</taxon>
        <taxon>Methanomassiliicoccus</taxon>
    </lineage>
</organism>
<dbReference type="GO" id="GO:0031564">
    <property type="term" value="P:transcription antitermination"/>
    <property type="evidence" value="ECO:0007669"/>
    <property type="project" value="InterPro"/>
</dbReference>
<protein>
    <recommendedName>
        <fullName evidence="6">Probable transcription termination protein NusA</fullName>
    </recommendedName>
</protein>
<dbReference type="InterPro" id="IPR004044">
    <property type="entry name" value="KH_dom_type_2"/>
</dbReference>
<dbReference type="HAMAP" id="MF_00945_A">
    <property type="entry name" value="NusA_A"/>
    <property type="match status" value="1"/>
</dbReference>
<dbReference type="InterPro" id="IPR015946">
    <property type="entry name" value="KH_dom-like_a/b"/>
</dbReference>
<evidence type="ECO:0000313" key="10">
    <source>
        <dbReference type="EMBL" id="TQS84327.1"/>
    </source>
</evidence>
<gene>
    <name evidence="6" type="primary">nusA</name>
    <name evidence="10" type="ORF">A3207_05665</name>
</gene>
<dbReference type="Proteomes" id="UP000752814">
    <property type="component" value="Unassembled WGS sequence"/>
</dbReference>
<dbReference type="RefSeq" id="WP_020449753.1">
    <property type="nucleotide sequence ID" value="NZ_CAYAVO010000009.1"/>
</dbReference>
<dbReference type="CDD" id="cd22531">
    <property type="entry name" value="KH-II_NusA_arch_rpt2"/>
    <property type="match status" value="1"/>
</dbReference>
<dbReference type="EMBL" id="LVVT01000002">
    <property type="protein sequence ID" value="TQS84327.1"/>
    <property type="molecule type" value="Genomic_DNA"/>
</dbReference>
<comment type="subcellular location">
    <subcellularLocation>
        <location evidence="6">Cytoplasm</location>
    </subcellularLocation>
</comment>
<feature type="domain" description="NusA-like second KH" evidence="9">
    <location>
        <begin position="76"/>
        <end position="140"/>
    </location>
</feature>
<evidence type="ECO:0000259" key="9">
    <source>
        <dbReference type="Pfam" id="PF26594"/>
    </source>
</evidence>
<feature type="domain" description="KH type-2" evidence="8">
    <location>
        <begin position="17"/>
        <end position="73"/>
    </location>
</feature>
<dbReference type="InterPro" id="IPR009019">
    <property type="entry name" value="KH_sf_prok-type"/>
</dbReference>
<dbReference type="OMA" id="NTDQIKY"/>
<dbReference type="InterPro" id="IPR058582">
    <property type="entry name" value="KH_NusA_2nd"/>
</dbReference>
<sequence>MPTEITFTEDTLRYINLFEQVTKTRVKDCMEAEDKLVFVVEPGQANRAVGKGGENVIRLKNQTGRNIQVVEYSDDPETFIKNVFYNYNVQKVEIESRGNVLHATVTVDPKVKGRAIGKNGRNLKLARDIVNRHHNVQSISVA</sequence>